<dbReference type="PANTHER" id="PTHR32008">
    <property type="entry name" value="MATURIN"/>
    <property type="match status" value="1"/>
</dbReference>
<dbReference type="AlphaFoldDB" id="A0A9J7GKD7"/>
<organism evidence="6 7">
    <name type="scientific">Cricetulus griseus</name>
    <name type="common">Chinese hamster</name>
    <name type="synonym">Cricetulus barabensis griseus</name>
    <dbReference type="NCBI Taxonomy" id="10029"/>
    <lineage>
        <taxon>Eukaryota</taxon>
        <taxon>Metazoa</taxon>
        <taxon>Chordata</taxon>
        <taxon>Craniata</taxon>
        <taxon>Vertebrata</taxon>
        <taxon>Euteleostomi</taxon>
        <taxon>Mammalia</taxon>
        <taxon>Eutheria</taxon>
        <taxon>Euarchontoglires</taxon>
        <taxon>Glires</taxon>
        <taxon>Rodentia</taxon>
        <taxon>Myomorpha</taxon>
        <taxon>Muroidea</taxon>
        <taxon>Cricetidae</taxon>
        <taxon>Cricetinae</taxon>
        <taxon>Cricetulus</taxon>
    </lineage>
</organism>
<dbReference type="KEGG" id="cge:100759920"/>
<sequence>MAPYHCHHASVSVSSDVIKNRDLGIRQIQPYPCNLERGSCWASHLTLILCFLIWNRDGSYECYMSGDLLPAWHWAWPRQGLDRIHCDCGAESKGAYMPLLQITGHSTLCAGQTPTWYFYWGPLASLLKSDDNCGKEGTKSSQAQLHVWSESEDCLPFLQLAQDYISSCGKKTLHEVLEKVFKSFRSVGPASTSLSYGSMDNVQSRLSKSSCPEIGM</sequence>
<dbReference type="GO" id="GO:0023051">
    <property type="term" value="P:regulation of signaling"/>
    <property type="evidence" value="ECO:0007669"/>
    <property type="project" value="TreeGrafter"/>
</dbReference>
<dbReference type="PANTHER" id="PTHR32008:SF2">
    <property type="entry name" value="MATURIN"/>
    <property type="match status" value="1"/>
</dbReference>
<keyword evidence="5" id="KW-0963">Cytoplasm</keyword>
<dbReference type="GO" id="GO:0045654">
    <property type="term" value="P:positive regulation of megakaryocyte differentiation"/>
    <property type="evidence" value="ECO:0007669"/>
    <property type="project" value="TreeGrafter"/>
</dbReference>
<dbReference type="Pfam" id="PF15167">
    <property type="entry name" value="DUF4581"/>
    <property type="match status" value="1"/>
</dbReference>
<dbReference type="CTD" id="222166"/>
<comment type="subcellular location">
    <subcellularLocation>
        <location evidence="1">Cytoplasm</location>
    </subcellularLocation>
</comment>
<accession>A0A9J7GKD7</accession>
<gene>
    <name evidence="7" type="primary">Mturn</name>
</gene>
<proteinExistence type="inferred from homology"/>
<comment type="similarity">
    <text evidence="2">Belongs to the MTURN family.</text>
</comment>
<dbReference type="GO" id="GO:0005737">
    <property type="term" value="C:cytoplasm"/>
    <property type="evidence" value="ECO:0007669"/>
    <property type="project" value="UniProtKB-SubCell"/>
</dbReference>
<reference evidence="6" key="1">
    <citation type="journal article" date="2018" name="Biotechnol. Bioeng.">
        <title>A reference genome of the Chinese hamster based on a hybrid assembly strategy.</title>
        <authorList>
            <person name="Rupp O."/>
            <person name="MacDonald M.L."/>
            <person name="Li S."/>
            <person name="Dhiman H."/>
            <person name="Polson S."/>
            <person name="Griep S."/>
            <person name="Heffner K."/>
            <person name="Hernandez I."/>
            <person name="Brinkrolf K."/>
            <person name="Jadhav V."/>
            <person name="Samoudi M."/>
            <person name="Hao H."/>
            <person name="Kingham B."/>
            <person name="Goesmann A."/>
            <person name="Betenbaugh M.J."/>
            <person name="Lewis N.E."/>
            <person name="Borth N."/>
            <person name="Lee K.H."/>
        </authorList>
    </citation>
    <scope>NUCLEOTIDE SEQUENCE [LARGE SCALE GENOMIC DNA]</scope>
    <source>
        <strain evidence="6">17A/GY</strain>
    </source>
</reference>
<evidence type="ECO:0000256" key="4">
    <source>
        <dbReference type="ARBA" id="ARBA00022473"/>
    </source>
</evidence>
<dbReference type="InterPro" id="IPR027892">
    <property type="entry name" value="Maturin"/>
</dbReference>
<evidence type="ECO:0000256" key="1">
    <source>
        <dbReference type="ARBA" id="ARBA00004496"/>
    </source>
</evidence>
<protein>
    <recommendedName>
        <fullName evidence="3">Maturin</fullName>
    </recommendedName>
</protein>
<reference evidence="6" key="2">
    <citation type="journal article" date="2020" name="Biotechnol. Bioeng.">
        <title>Chromosome-scale scaffolds for the Chinese hamster reference genome assembly to facilitate the study of the CHO epigenome.</title>
        <authorList>
            <person name="Hilliard W."/>
            <person name="MacDonald M."/>
            <person name="Lee K.H."/>
        </authorList>
    </citation>
    <scope>NUCLEOTIDE SEQUENCE [LARGE SCALE GENOMIC DNA]</scope>
    <source>
        <strain evidence="6">17A/GY</strain>
    </source>
</reference>
<evidence type="ECO:0000313" key="7">
    <source>
        <dbReference type="RefSeq" id="XP_027285469.1"/>
    </source>
</evidence>
<evidence type="ECO:0000313" key="6">
    <source>
        <dbReference type="Proteomes" id="UP001108280"/>
    </source>
</evidence>
<dbReference type="RefSeq" id="XP_027285469.1">
    <property type="nucleotide sequence ID" value="XM_027429668.2"/>
</dbReference>
<dbReference type="Proteomes" id="UP001108280">
    <property type="component" value="Chromosome 8"/>
</dbReference>
<evidence type="ECO:0000256" key="3">
    <source>
        <dbReference type="ARBA" id="ARBA00016055"/>
    </source>
</evidence>
<name>A0A9J7GKD7_CRIGR</name>
<keyword evidence="6" id="KW-1185">Reference proteome</keyword>
<dbReference type="OrthoDB" id="9922400at2759"/>
<reference evidence="7" key="3">
    <citation type="submission" date="2025-08" db="UniProtKB">
        <authorList>
            <consortium name="RefSeq"/>
        </authorList>
    </citation>
    <scope>IDENTIFICATION</scope>
    <source>
        <strain evidence="7">17A/GY</strain>
        <tissue evidence="7">Liver</tissue>
    </source>
</reference>
<keyword evidence="4" id="KW-0217">Developmental protein</keyword>
<evidence type="ECO:0000256" key="5">
    <source>
        <dbReference type="ARBA" id="ARBA00022490"/>
    </source>
</evidence>
<evidence type="ECO:0000256" key="2">
    <source>
        <dbReference type="ARBA" id="ARBA00006587"/>
    </source>
</evidence>
<dbReference type="GeneID" id="100759920"/>